<keyword evidence="4" id="KW-1185">Reference proteome</keyword>
<dbReference type="InterPro" id="IPR041698">
    <property type="entry name" value="Methyltransf_25"/>
</dbReference>
<dbReference type="Proteomes" id="UP000826050">
    <property type="component" value="Chromosome"/>
</dbReference>
<dbReference type="GO" id="GO:0008168">
    <property type="term" value="F:methyltransferase activity"/>
    <property type="evidence" value="ECO:0007669"/>
    <property type="project" value="UniProtKB-KW"/>
</dbReference>
<accession>A0ABX8SZ52</accession>
<dbReference type="PIRSF" id="PIRSF018249">
    <property type="entry name" value="MyrA_prd"/>
    <property type="match status" value="1"/>
</dbReference>
<dbReference type="PANTHER" id="PTHR42912">
    <property type="entry name" value="METHYLTRANSFERASE"/>
    <property type="match status" value="1"/>
</dbReference>
<evidence type="ECO:0000313" key="4">
    <source>
        <dbReference type="Proteomes" id="UP000826050"/>
    </source>
</evidence>
<dbReference type="GO" id="GO:0032259">
    <property type="term" value="P:methylation"/>
    <property type="evidence" value="ECO:0007669"/>
    <property type="project" value="UniProtKB-KW"/>
</dbReference>
<dbReference type="InterPro" id="IPR048647">
    <property type="entry name" value="RlmA_N"/>
</dbReference>
<evidence type="ECO:0000313" key="3">
    <source>
        <dbReference type="EMBL" id="QXX80854.1"/>
    </source>
</evidence>
<keyword evidence="3" id="KW-0808">Transferase</keyword>
<organism evidence="3 4">
    <name type="scientific">Alcaligenes ammonioxydans</name>
    <dbReference type="NCBI Taxonomy" id="2582914"/>
    <lineage>
        <taxon>Bacteria</taxon>
        <taxon>Pseudomonadati</taxon>
        <taxon>Pseudomonadota</taxon>
        <taxon>Betaproteobacteria</taxon>
        <taxon>Burkholderiales</taxon>
        <taxon>Alcaligenaceae</taxon>
        <taxon>Alcaligenes</taxon>
    </lineage>
</organism>
<dbReference type="InterPro" id="IPR016718">
    <property type="entry name" value="rRNA_m1G-MeTrfase_A_prd"/>
</dbReference>
<dbReference type="Pfam" id="PF13649">
    <property type="entry name" value="Methyltransf_25"/>
    <property type="match status" value="1"/>
</dbReference>
<name>A0ABX8SZ52_9BURK</name>
<reference evidence="3 4" key="1">
    <citation type="submission" date="2020-02" db="EMBL/GenBank/DDBJ databases">
        <title>Partial ammonium oxidation to N2 by heterotrophic bacteria.</title>
        <authorList>
            <person name="Wu M."/>
        </authorList>
    </citation>
    <scope>NUCLEOTIDE SEQUENCE [LARGE SCALE GENOMIC DNA]</scope>
    <source>
        <strain evidence="3 4">HO-1</strain>
    </source>
</reference>
<evidence type="ECO:0000259" key="1">
    <source>
        <dbReference type="Pfam" id="PF13649"/>
    </source>
</evidence>
<proteinExistence type="predicted"/>
<dbReference type="Pfam" id="PF21302">
    <property type="entry name" value="Zn_ribbon_RlmA"/>
    <property type="match status" value="1"/>
</dbReference>
<dbReference type="PANTHER" id="PTHR42912:SF45">
    <property type="entry name" value="23S RRNA (GUANINE(745)-N(1))-METHYLTRANSFERASE"/>
    <property type="match status" value="1"/>
</dbReference>
<dbReference type="InterPro" id="IPR050508">
    <property type="entry name" value="Methyltransf_Superfamily"/>
</dbReference>
<dbReference type="EMBL" id="CP049362">
    <property type="protein sequence ID" value="QXX80854.1"/>
    <property type="molecule type" value="Genomic_DNA"/>
</dbReference>
<evidence type="ECO:0000259" key="2">
    <source>
        <dbReference type="Pfam" id="PF21302"/>
    </source>
</evidence>
<gene>
    <name evidence="3" type="ORF">FE795_16120</name>
</gene>
<keyword evidence="3" id="KW-0489">Methyltransferase</keyword>
<protein>
    <submittedName>
        <fullName evidence="3">Methyltransferase domain-containing protein</fullName>
    </submittedName>
</protein>
<feature type="domain" description="23S rRNA (guanine(745)-N(1))-methyltransferase N-terminal" evidence="2">
    <location>
        <begin position="14"/>
        <end position="56"/>
    </location>
</feature>
<dbReference type="CDD" id="cd02440">
    <property type="entry name" value="AdoMet_MTases"/>
    <property type="match status" value="1"/>
</dbReference>
<feature type="domain" description="Methyltransferase" evidence="1">
    <location>
        <begin position="101"/>
        <end position="185"/>
    </location>
</feature>
<sequence>MHVRLSPPLFEKLCCPLDGLPLTFESPSWRCASGHCFDIASQGYINLLPVQNKRSRDPGDSKEMVAARRRYLESGVYEPIAAGVWRALMDGLEGEAPYACLDAGCGEGYYPRYLRQQDQDGQLALIGLDISKWAVMAAARSSSDIRWLVGSNAQLPVPDGALDAVLCLFGFAVPEEFWRALKPGGIWVQVEAGPEHLLELRRIIYPTLKADKEENLVPPTGFSLETTERVRAQIRLDSQEQIADLLLMTPHLFRASAQGREQARQLTSLPVQLDVRIKVLRRL</sequence>